<reference evidence="2" key="1">
    <citation type="submission" date="2016-10" db="EMBL/GenBank/DDBJ databases">
        <authorList>
            <person name="Varghese N."/>
            <person name="Submissions S."/>
        </authorList>
    </citation>
    <scope>NUCLEOTIDE SEQUENCE [LARGE SCALE GENOMIC DNA]</scope>
    <source>
        <strain evidence="2">DSM 3695</strain>
    </source>
</reference>
<accession>A0A1I0S763</accession>
<organism evidence="1 2">
    <name type="scientific">Chitinophaga arvensicola</name>
    <dbReference type="NCBI Taxonomy" id="29529"/>
    <lineage>
        <taxon>Bacteria</taxon>
        <taxon>Pseudomonadati</taxon>
        <taxon>Bacteroidota</taxon>
        <taxon>Chitinophagia</taxon>
        <taxon>Chitinophagales</taxon>
        <taxon>Chitinophagaceae</taxon>
        <taxon>Chitinophaga</taxon>
    </lineage>
</organism>
<keyword evidence="2" id="KW-1185">Reference proteome</keyword>
<proteinExistence type="predicted"/>
<dbReference type="EMBL" id="FOJG01000002">
    <property type="protein sequence ID" value="SEW51590.1"/>
    <property type="molecule type" value="Genomic_DNA"/>
</dbReference>
<sequence length="51" mass="5919">MKWFKIAMLVSARLLGYLEYYTKSNSVVYFYANKSDGYIKLLGMSEPNSIN</sequence>
<evidence type="ECO:0000313" key="1">
    <source>
        <dbReference type="EMBL" id="SEW51590.1"/>
    </source>
</evidence>
<name>A0A1I0S763_9BACT</name>
<gene>
    <name evidence="1" type="ORF">SAMN04488122_4350</name>
</gene>
<dbReference type="AlphaFoldDB" id="A0A1I0S763"/>
<dbReference type="Proteomes" id="UP000199310">
    <property type="component" value="Unassembled WGS sequence"/>
</dbReference>
<evidence type="ECO:0000313" key="2">
    <source>
        <dbReference type="Proteomes" id="UP000199310"/>
    </source>
</evidence>
<protein>
    <submittedName>
        <fullName evidence="1">Uncharacterized protein</fullName>
    </submittedName>
</protein>